<evidence type="ECO:0000313" key="2">
    <source>
        <dbReference type="EMBL" id="KAJ8754200.1"/>
    </source>
</evidence>
<dbReference type="Proteomes" id="UP001159364">
    <property type="component" value="Linkage Group LG09"/>
</dbReference>
<proteinExistence type="predicted"/>
<keyword evidence="3" id="KW-1185">Reference proteome</keyword>
<dbReference type="Gene3D" id="3.30.70.330">
    <property type="match status" value="1"/>
</dbReference>
<dbReference type="SUPFAM" id="SSF54928">
    <property type="entry name" value="RNA-binding domain, RBD"/>
    <property type="match status" value="1"/>
</dbReference>
<sequence>MDFGFQDFDKARNLKFWESEASDPNDVVGLVPQQAMISNAGKLQKQLSSTALDGAETLLTPTSQNHPNNESPKKLESSVVETNPGCPFYGRGSPRWLSTEAEQPPSSADSSNDSFIPNVSTGLMYGKVFGITRHTFKTDIINMLQGSNLTVDDIKFSYNRSYMPIASMVQFPSHQAYDIANRTLAKKGRLYRLERADRSEWDILMPYDGKTVLLRGVPRSASIDDVERFLSGCEYDPSSIQMPRQGLPVTLVRFPTRTAAMNAFITKNRGFCLNNPITVRVLE</sequence>
<dbReference type="AlphaFoldDB" id="A0AAV8SQJ2"/>
<gene>
    <name evidence="2" type="ORF">K2173_002100</name>
</gene>
<evidence type="ECO:0008006" key="4">
    <source>
        <dbReference type="Google" id="ProtNLM"/>
    </source>
</evidence>
<dbReference type="InterPro" id="IPR035979">
    <property type="entry name" value="RBD_domain_sf"/>
</dbReference>
<evidence type="ECO:0000256" key="1">
    <source>
        <dbReference type="SAM" id="MobiDB-lite"/>
    </source>
</evidence>
<comment type="caution">
    <text evidence="2">The sequence shown here is derived from an EMBL/GenBank/DDBJ whole genome shotgun (WGS) entry which is preliminary data.</text>
</comment>
<organism evidence="2 3">
    <name type="scientific">Erythroxylum novogranatense</name>
    <dbReference type="NCBI Taxonomy" id="1862640"/>
    <lineage>
        <taxon>Eukaryota</taxon>
        <taxon>Viridiplantae</taxon>
        <taxon>Streptophyta</taxon>
        <taxon>Embryophyta</taxon>
        <taxon>Tracheophyta</taxon>
        <taxon>Spermatophyta</taxon>
        <taxon>Magnoliopsida</taxon>
        <taxon>eudicotyledons</taxon>
        <taxon>Gunneridae</taxon>
        <taxon>Pentapetalae</taxon>
        <taxon>rosids</taxon>
        <taxon>fabids</taxon>
        <taxon>Malpighiales</taxon>
        <taxon>Erythroxylaceae</taxon>
        <taxon>Erythroxylum</taxon>
    </lineage>
</organism>
<reference evidence="2 3" key="1">
    <citation type="submission" date="2021-09" db="EMBL/GenBank/DDBJ databases">
        <title>Genomic insights and catalytic innovation underlie evolution of tropane alkaloids biosynthesis.</title>
        <authorList>
            <person name="Wang Y.-J."/>
            <person name="Tian T."/>
            <person name="Huang J.-P."/>
            <person name="Huang S.-X."/>
        </authorList>
    </citation>
    <scope>NUCLEOTIDE SEQUENCE [LARGE SCALE GENOMIC DNA]</scope>
    <source>
        <strain evidence="2">KIB-2018</strain>
        <tissue evidence="2">Leaf</tissue>
    </source>
</reference>
<feature type="compositionally biased region" description="Polar residues" evidence="1">
    <location>
        <begin position="100"/>
        <end position="113"/>
    </location>
</feature>
<feature type="compositionally biased region" description="Polar residues" evidence="1">
    <location>
        <begin position="59"/>
        <end position="70"/>
    </location>
</feature>
<feature type="region of interest" description="Disordered" evidence="1">
    <location>
        <begin position="58"/>
        <end position="113"/>
    </location>
</feature>
<name>A0AAV8SQJ2_9ROSI</name>
<dbReference type="PANTHER" id="PTHR48167:SF2">
    <property type="entry name" value="EXPRESSED PROTEIN"/>
    <property type="match status" value="1"/>
</dbReference>
<dbReference type="GO" id="GO:0003676">
    <property type="term" value="F:nucleic acid binding"/>
    <property type="evidence" value="ECO:0007669"/>
    <property type="project" value="InterPro"/>
</dbReference>
<accession>A0AAV8SQJ2</accession>
<dbReference type="PANTHER" id="PTHR48167">
    <property type="entry name" value="EXPRESSED PROTEIN"/>
    <property type="match status" value="1"/>
</dbReference>
<dbReference type="InterPro" id="IPR012677">
    <property type="entry name" value="Nucleotide-bd_a/b_plait_sf"/>
</dbReference>
<evidence type="ECO:0000313" key="3">
    <source>
        <dbReference type="Proteomes" id="UP001159364"/>
    </source>
</evidence>
<dbReference type="CDD" id="cd12254">
    <property type="entry name" value="RRM_hnRNPH_ESRPs_RBM12_like"/>
    <property type="match status" value="1"/>
</dbReference>
<protein>
    <recommendedName>
        <fullName evidence="4">RRM domain-containing protein</fullName>
    </recommendedName>
</protein>
<dbReference type="EMBL" id="JAIWQS010000009">
    <property type="protein sequence ID" value="KAJ8754200.1"/>
    <property type="molecule type" value="Genomic_DNA"/>
</dbReference>